<dbReference type="AlphaFoldDB" id="A0A814JZM1"/>
<dbReference type="InterPro" id="IPR000477">
    <property type="entry name" value="RT_dom"/>
</dbReference>
<sequence>MMIFHIESLYPNIPIDEANKLIEAQKMNYLFSLISQQIDGGDMGSPLAPTIVDLFITNLEQHHLTVIQNFKLRNKCTV</sequence>
<evidence type="ECO:0000313" key="3">
    <source>
        <dbReference type="EMBL" id="CAF1044280.1"/>
    </source>
</evidence>
<evidence type="ECO:0000313" key="4">
    <source>
        <dbReference type="Proteomes" id="UP000663832"/>
    </source>
</evidence>
<dbReference type="EMBL" id="CAJNOI010000082">
    <property type="protein sequence ID" value="CAF1024011.1"/>
    <property type="molecule type" value="Genomic_DNA"/>
</dbReference>
<comment type="caution">
    <text evidence="3">The sequence shown here is derived from an EMBL/GenBank/DDBJ whole genome shotgun (WGS) entry which is preliminary data.</text>
</comment>
<dbReference type="EMBL" id="CAJNOM010000099">
    <property type="protein sequence ID" value="CAF1044280.1"/>
    <property type="molecule type" value="Genomic_DNA"/>
</dbReference>
<dbReference type="Proteomes" id="UP000663877">
    <property type="component" value="Unassembled WGS sequence"/>
</dbReference>
<evidence type="ECO:0000313" key="2">
    <source>
        <dbReference type="EMBL" id="CAF1024011.1"/>
    </source>
</evidence>
<name>A0A814JZM1_9BILA</name>
<dbReference type="Proteomes" id="UP000663832">
    <property type="component" value="Unassembled WGS sequence"/>
</dbReference>
<accession>A0A814JZM1</accession>
<evidence type="ECO:0000259" key="1">
    <source>
        <dbReference type="PROSITE" id="PS50878"/>
    </source>
</evidence>
<proteinExistence type="predicted"/>
<protein>
    <recommendedName>
        <fullName evidence="1">Reverse transcriptase domain-containing protein</fullName>
    </recommendedName>
</protein>
<dbReference type="OrthoDB" id="6782675at2759"/>
<gene>
    <name evidence="2" type="ORF">BJG266_LOCUS17156</name>
    <name evidence="3" type="ORF">QVE165_LOCUS17248</name>
</gene>
<reference evidence="3" key="1">
    <citation type="submission" date="2021-02" db="EMBL/GenBank/DDBJ databases">
        <authorList>
            <person name="Nowell W R."/>
        </authorList>
    </citation>
    <scope>NUCLEOTIDE SEQUENCE</scope>
</reference>
<dbReference type="PROSITE" id="PS50878">
    <property type="entry name" value="RT_POL"/>
    <property type="match status" value="1"/>
</dbReference>
<keyword evidence="4" id="KW-1185">Reference proteome</keyword>
<organism evidence="3 4">
    <name type="scientific">Adineta steineri</name>
    <dbReference type="NCBI Taxonomy" id="433720"/>
    <lineage>
        <taxon>Eukaryota</taxon>
        <taxon>Metazoa</taxon>
        <taxon>Spiralia</taxon>
        <taxon>Gnathifera</taxon>
        <taxon>Rotifera</taxon>
        <taxon>Eurotatoria</taxon>
        <taxon>Bdelloidea</taxon>
        <taxon>Adinetida</taxon>
        <taxon>Adinetidae</taxon>
        <taxon>Adineta</taxon>
    </lineage>
</organism>
<feature type="domain" description="Reverse transcriptase" evidence="1">
    <location>
        <begin position="1"/>
        <end position="78"/>
    </location>
</feature>